<dbReference type="Gene3D" id="1.20.1260.10">
    <property type="match status" value="1"/>
</dbReference>
<name>A0A1G8GDY1_9MICC</name>
<sequence>MQAKDRSASTGSGLGGAARHALRTFTLLLVLLLVASIGLVIGTGSDEAEPSATELALAEGSAAAQALADTAATLEEASASADAGPYGALSEMLHLHAAALRPPGETTAAPSPIFSAAEPTAPASPATAGPPAPADFLADLEDSYTAAFEAATIADPGPARVLASAATAQWLYSRTLAPAGDAAVPAIPVPEVRYDDGAPDCAAGTTLEPAPGMDGVRTAVLAEQRASYAYEVAAARAADPRQLLKRMAEHRAAETGGAAVLAYHCVAEPLPAAGYELAEEFGSDPDGALRKLEEQLVGTYADLVGMSAPGPVRDWAIRQLAEAVHYVSGLPAAGPGSAAFPAFPGIDPSEYPRLMEPAASLGSWTHAISSSRSPWPGRC</sequence>
<gene>
    <name evidence="4" type="ORF">SAMN04488693_10480</name>
</gene>
<organism evidence="4 5">
    <name type="scientific">Arthrobacter subterraneus</name>
    <dbReference type="NCBI Taxonomy" id="335973"/>
    <lineage>
        <taxon>Bacteria</taxon>
        <taxon>Bacillati</taxon>
        <taxon>Actinomycetota</taxon>
        <taxon>Actinomycetes</taxon>
        <taxon>Micrococcales</taxon>
        <taxon>Micrococcaceae</taxon>
        <taxon>Arthrobacter</taxon>
    </lineage>
</organism>
<keyword evidence="2" id="KW-0812">Transmembrane</keyword>
<dbReference type="EMBL" id="FNDT01000004">
    <property type="protein sequence ID" value="SDH92622.1"/>
    <property type="molecule type" value="Genomic_DNA"/>
</dbReference>
<dbReference type="InterPro" id="IPR012347">
    <property type="entry name" value="Ferritin-like"/>
</dbReference>
<dbReference type="InterPro" id="IPR009078">
    <property type="entry name" value="Ferritin-like_SF"/>
</dbReference>
<evidence type="ECO:0000259" key="3">
    <source>
        <dbReference type="Pfam" id="PF14530"/>
    </source>
</evidence>
<dbReference type="STRING" id="335973.SAMN04488693_10480"/>
<evidence type="ECO:0000256" key="1">
    <source>
        <dbReference type="SAM" id="MobiDB-lite"/>
    </source>
</evidence>
<evidence type="ECO:0000313" key="5">
    <source>
        <dbReference type="Proteomes" id="UP000199258"/>
    </source>
</evidence>
<accession>A0A1G8GDY1</accession>
<feature type="transmembrane region" description="Helical" evidence="2">
    <location>
        <begin position="21"/>
        <end position="41"/>
    </location>
</feature>
<feature type="compositionally biased region" description="Low complexity" evidence="1">
    <location>
        <begin position="115"/>
        <end position="127"/>
    </location>
</feature>
<evidence type="ECO:0000256" key="2">
    <source>
        <dbReference type="SAM" id="Phobius"/>
    </source>
</evidence>
<feature type="region of interest" description="Disordered" evidence="1">
    <location>
        <begin position="102"/>
        <end position="136"/>
    </location>
</feature>
<proteinExistence type="predicted"/>
<dbReference type="Pfam" id="PF14530">
    <property type="entry name" value="DUF4439"/>
    <property type="match status" value="1"/>
</dbReference>
<reference evidence="4 5" key="1">
    <citation type="submission" date="2016-10" db="EMBL/GenBank/DDBJ databases">
        <authorList>
            <person name="de Groot N.N."/>
        </authorList>
    </citation>
    <scope>NUCLEOTIDE SEQUENCE [LARGE SCALE GENOMIC DNA]</scope>
    <source>
        <strain evidence="4 5">NP_1H</strain>
    </source>
</reference>
<keyword evidence="5" id="KW-1185">Reference proteome</keyword>
<keyword evidence="2" id="KW-1133">Transmembrane helix</keyword>
<keyword evidence="2" id="KW-0472">Membrane</keyword>
<evidence type="ECO:0000313" key="4">
    <source>
        <dbReference type="EMBL" id="SDH92622.1"/>
    </source>
</evidence>
<dbReference type="Proteomes" id="UP000199258">
    <property type="component" value="Unassembled WGS sequence"/>
</dbReference>
<protein>
    <recommendedName>
        <fullName evidence="3">DUF4439 domain-containing protein</fullName>
    </recommendedName>
</protein>
<dbReference type="InterPro" id="IPR029447">
    <property type="entry name" value="DUF4439"/>
</dbReference>
<dbReference type="SUPFAM" id="SSF47240">
    <property type="entry name" value="Ferritin-like"/>
    <property type="match status" value="1"/>
</dbReference>
<feature type="domain" description="DUF4439" evidence="3">
    <location>
        <begin position="217"/>
        <end position="347"/>
    </location>
</feature>
<dbReference type="RefSeq" id="WP_090585329.1">
    <property type="nucleotide sequence ID" value="NZ_FNDT01000004.1"/>
</dbReference>
<dbReference type="AlphaFoldDB" id="A0A1G8GDY1"/>